<dbReference type="FunFam" id="1.10.10.10:FF:000001">
    <property type="entry name" value="LysR family transcriptional regulator"/>
    <property type="match status" value="1"/>
</dbReference>
<keyword evidence="9" id="KW-1185">Reference proteome</keyword>
<keyword evidence="3" id="KW-0238">DNA-binding</keyword>
<dbReference type="EMBL" id="SJST01000005">
    <property type="protein sequence ID" value="TCD13315.1"/>
    <property type="molecule type" value="Genomic_DNA"/>
</dbReference>
<dbReference type="SUPFAM" id="SSF53850">
    <property type="entry name" value="Periplasmic binding protein-like II"/>
    <property type="match status" value="1"/>
</dbReference>
<evidence type="ECO:0000256" key="2">
    <source>
        <dbReference type="ARBA" id="ARBA00023015"/>
    </source>
</evidence>
<evidence type="ECO:0000256" key="6">
    <source>
        <dbReference type="SAM" id="MobiDB-lite"/>
    </source>
</evidence>
<dbReference type="Pfam" id="PF00126">
    <property type="entry name" value="HTH_1"/>
    <property type="match status" value="1"/>
</dbReference>
<comment type="caution">
    <text evidence="8">The sequence shown here is derived from an EMBL/GenBank/DDBJ whole genome shotgun (WGS) entry which is preliminary data.</text>
</comment>
<evidence type="ECO:0000256" key="5">
    <source>
        <dbReference type="ARBA" id="ARBA00023163"/>
    </source>
</evidence>
<keyword evidence="5" id="KW-0804">Transcription</keyword>
<dbReference type="Proteomes" id="UP000291301">
    <property type="component" value="Unassembled WGS sequence"/>
</dbReference>
<dbReference type="SUPFAM" id="SSF46785">
    <property type="entry name" value="Winged helix' DNA-binding domain"/>
    <property type="match status" value="1"/>
</dbReference>
<dbReference type="InterPro" id="IPR036390">
    <property type="entry name" value="WH_DNA-bd_sf"/>
</dbReference>
<dbReference type="InterPro" id="IPR000847">
    <property type="entry name" value="LysR_HTH_N"/>
</dbReference>
<feature type="domain" description="HTH lysR-type" evidence="7">
    <location>
        <begin position="2"/>
        <end position="59"/>
    </location>
</feature>
<dbReference type="InterPro" id="IPR005119">
    <property type="entry name" value="LysR_subst-bd"/>
</dbReference>
<dbReference type="GO" id="GO:0032993">
    <property type="term" value="C:protein-DNA complex"/>
    <property type="evidence" value="ECO:0007669"/>
    <property type="project" value="TreeGrafter"/>
</dbReference>
<proteinExistence type="inferred from homology"/>
<dbReference type="PANTHER" id="PTHR30346:SF26">
    <property type="entry name" value="HYDROGEN PEROXIDE-INDUCIBLE GENES ACTIVATOR"/>
    <property type="match status" value="1"/>
</dbReference>
<name>A0A4R0PAJ9_9HYPH</name>
<evidence type="ECO:0000313" key="8">
    <source>
        <dbReference type="EMBL" id="TCD13315.1"/>
    </source>
</evidence>
<dbReference type="Gene3D" id="1.10.10.10">
    <property type="entry name" value="Winged helix-like DNA-binding domain superfamily/Winged helix DNA-binding domain"/>
    <property type="match status" value="1"/>
</dbReference>
<dbReference type="PANTHER" id="PTHR30346">
    <property type="entry name" value="TRANSCRIPTIONAL DUAL REGULATOR HCAR-RELATED"/>
    <property type="match status" value="1"/>
</dbReference>
<dbReference type="PROSITE" id="PS50931">
    <property type="entry name" value="HTH_LYSR"/>
    <property type="match status" value="1"/>
</dbReference>
<dbReference type="GO" id="GO:0003700">
    <property type="term" value="F:DNA-binding transcription factor activity"/>
    <property type="evidence" value="ECO:0007669"/>
    <property type="project" value="InterPro"/>
</dbReference>
<dbReference type="AlphaFoldDB" id="A0A4R0PAJ9"/>
<dbReference type="Pfam" id="PF03466">
    <property type="entry name" value="LysR_substrate"/>
    <property type="match status" value="1"/>
</dbReference>
<dbReference type="InterPro" id="IPR036388">
    <property type="entry name" value="WH-like_DNA-bd_sf"/>
</dbReference>
<keyword evidence="2" id="KW-0805">Transcription regulation</keyword>
<gene>
    <name evidence="8" type="ORF">E0D97_12525</name>
</gene>
<evidence type="ECO:0000313" key="9">
    <source>
        <dbReference type="Proteomes" id="UP000291301"/>
    </source>
</evidence>
<dbReference type="OrthoDB" id="9775392at2"/>
<sequence length="323" mass="35507">MITLKQMHYFDALARALHFGKAASAVNISQPALSAQIMDMEGRLQRKLVERRRGKVVLTEAGQHLLPRIRSILGDVQGLEEMLLKDRGLLAGRLRIGMIPTIAPYLLPKLIPRLQAEYPKLEPKVRETITETLVGELIDGTLDVVVAAEPIGDPGLHVEHLFRDRFFIASSANSADVLSSPLNQDQVVVERLLLLDEGHCLRDQALSVCGPETERRLVNFGATSMTTLLEMVAHGMGLTLLPEIAIASVRANLRSIAITPFADPMPHRDIALYWRKTTERRGDFEAFANLLRATAFELLDGETGAPLSPKGEGTGAHSDTFAD</sequence>
<dbReference type="RefSeq" id="WP_131569436.1">
    <property type="nucleotide sequence ID" value="NZ_JAINFK010000006.1"/>
</dbReference>
<dbReference type="GO" id="GO:0003677">
    <property type="term" value="F:DNA binding"/>
    <property type="evidence" value="ECO:0007669"/>
    <property type="project" value="UniProtKB-KW"/>
</dbReference>
<evidence type="ECO:0000256" key="4">
    <source>
        <dbReference type="ARBA" id="ARBA00023159"/>
    </source>
</evidence>
<comment type="similarity">
    <text evidence="1">Belongs to the LysR transcriptional regulatory family.</text>
</comment>
<dbReference type="Gene3D" id="3.40.190.10">
    <property type="entry name" value="Periplasmic binding protein-like II"/>
    <property type="match status" value="2"/>
</dbReference>
<dbReference type="CDD" id="cd08411">
    <property type="entry name" value="PBP2_OxyR"/>
    <property type="match status" value="1"/>
</dbReference>
<reference evidence="8 9" key="1">
    <citation type="journal article" date="2015" name="Antonie Van Leeuwenhoek">
        <title>Oricola cellulosilytica gen. nov., sp. nov., a cellulose-degrading bacterium of the family Phyllobacteriaceae isolated from surface seashore water, and emended descriptions of Mesorhizobium loti and Phyllobacterium myrsinacearum.</title>
        <authorList>
            <person name="Hameed A."/>
            <person name="Shahina M."/>
            <person name="Lai W.A."/>
            <person name="Lin S.Y."/>
            <person name="Young L.S."/>
            <person name="Liu Y.C."/>
            <person name="Hsu Y.H."/>
            <person name="Young C.C."/>
        </authorList>
    </citation>
    <scope>NUCLEOTIDE SEQUENCE [LARGE SCALE GENOMIC DNA]</scope>
    <source>
        <strain evidence="8 9">KCTC 52183</strain>
    </source>
</reference>
<dbReference type="PRINTS" id="PR00039">
    <property type="entry name" value="HTHLYSR"/>
</dbReference>
<feature type="region of interest" description="Disordered" evidence="6">
    <location>
        <begin position="303"/>
        <end position="323"/>
    </location>
</feature>
<protein>
    <submittedName>
        <fullName evidence="8">Hydrogen peroxide-inducible genes activator</fullName>
    </submittedName>
</protein>
<keyword evidence="4" id="KW-0010">Activator</keyword>
<organism evidence="8 9">
    <name type="scientific">Oricola cellulosilytica</name>
    <dbReference type="NCBI Taxonomy" id="1429082"/>
    <lineage>
        <taxon>Bacteria</taxon>
        <taxon>Pseudomonadati</taxon>
        <taxon>Pseudomonadota</taxon>
        <taxon>Alphaproteobacteria</taxon>
        <taxon>Hyphomicrobiales</taxon>
        <taxon>Ahrensiaceae</taxon>
        <taxon>Oricola</taxon>
    </lineage>
</organism>
<evidence type="ECO:0000256" key="1">
    <source>
        <dbReference type="ARBA" id="ARBA00009437"/>
    </source>
</evidence>
<accession>A0A4R0PAJ9</accession>
<evidence type="ECO:0000259" key="7">
    <source>
        <dbReference type="PROSITE" id="PS50931"/>
    </source>
</evidence>
<evidence type="ECO:0000256" key="3">
    <source>
        <dbReference type="ARBA" id="ARBA00023125"/>
    </source>
</evidence>